<name>A0ABQ9D7W8_9PASS</name>
<evidence type="ECO:0000313" key="2">
    <source>
        <dbReference type="Proteomes" id="UP001145742"/>
    </source>
</evidence>
<protein>
    <submittedName>
        <fullName evidence="1">Uncharacterized protein</fullName>
    </submittedName>
</protein>
<dbReference type="Proteomes" id="UP001145742">
    <property type="component" value="Unassembled WGS sequence"/>
</dbReference>
<proteinExistence type="predicted"/>
<gene>
    <name evidence="1" type="ORF">WISP_87219</name>
</gene>
<accession>A0ABQ9D7W8</accession>
<reference evidence="1" key="1">
    <citation type="submission" date="2019-10" db="EMBL/GenBank/DDBJ databases">
        <authorList>
            <person name="Soares A.E.R."/>
            <person name="Aleixo A."/>
            <person name="Schneider P."/>
            <person name="Miyaki C.Y."/>
            <person name="Schneider M.P."/>
            <person name="Mello C."/>
            <person name="Vasconcelos A.T.R."/>
        </authorList>
    </citation>
    <scope>NUCLEOTIDE SEQUENCE</scope>
    <source>
        <tissue evidence="1">Muscle</tissue>
    </source>
</reference>
<sequence>MQHYRLGTVTGKRPGGKGPGVLAESRLNRSHQCAQVVKKAFGFMACINNSVASRTGTVLGTGEAAPGILLGPSLLKRLEHVLEHVQRRAVKLVKGLEHKSYEEQLRELGVFSLEKRNLRGNLITLYEFLKGGYSEVGLVSSSK</sequence>
<keyword evidence="2" id="KW-1185">Reference proteome</keyword>
<organism evidence="1 2">
    <name type="scientific">Willisornis vidua</name>
    <name type="common">Xingu scale-backed antbird</name>
    <dbReference type="NCBI Taxonomy" id="1566151"/>
    <lineage>
        <taxon>Eukaryota</taxon>
        <taxon>Metazoa</taxon>
        <taxon>Chordata</taxon>
        <taxon>Craniata</taxon>
        <taxon>Vertebrata</taxon>
        <taxon>Euteleostomi</taxon>
        <taxon>Archelosauria</taxon>
        <taxon>Archosauria</taxon>
        <taxon>Dinosauria</taxon>
        <taxon>Saurischia</taxon>
        <taxon>Theropoda</taxon>
        <taxon>Coelurosauria</taxon>
        <taxon>Aves</taxon>
        <taxon>Neognathae</taxon>
        <taxon>Neoaves</taxon>
        <taxon>Telluraves</taxon>
        <taxon>Australaves</taxon>
        <taxon>Passeriformes</taxon>
        <taxon>Thamnophilidae</taxon>
        <taxon>Willisornis</taxon>
    </lineage>
</organism>
<evidence type="ECO:0000313" key="1">
    <source>
        <dbReference type="EMBL" id="KAJ7414000.1"/>
    </source>
</evidence>
<comment type="caution">
    <text evidence="1">The sequence shown here is derived from an EMBL/GenBank/DDBJ whole genome shotgun (WGS) entry which is preliminary data.</text>
</comment>
<dbReference type="EMBL" id="WHWB01034091">
    <property type="protein sequence ID" value="KAJ7414000.1"/>
    <property type="molecule type" value="Genomic_DNA"/>
</dbReference>